<comment type="similarity">
    <text evidence="2 6">Belongs to the zinc-containing alcohol dehydrogenase family.</text>
</comment>
<evidence type="ECO:0000256" key="2">
    <source>
        <dbReference type="ARBA" id="ARBA00008072"/>
    </source>
</evidence>
<dbReference type="Pfam" id="PF00107">
    <property type="entry name" value="ADH_zinc_N"/>
    <property type="match status" value="1"/>
</dbReference>
<dbReference type="Proteomes" id="UP001224661">
    <property type="component" value="Unassembled WGS sequence"/>
</dbReference>
<dbReference type="InterPro" id="IPR002328">
    <property type="entry name" value="ADH_Zn_CS"/>
</dbReference>
<organism evidence="8 9">
    <name type="scientific">Streptomyces solicavernae</name>
    <dbReference type="NCBI Taxonomy" id="3043614"/>
    <lineage>
        <taxon>Bacteria</taxon>
        <taxon>Bacillati</taxon>
        <taxon>Actinomycetota</taxon>
        <taxon>Actinomycetes</taxon>
        <taxon>Kitasatosporales</taxon>
        <taxon>Streptomycetaceae</taxon>
        <taxon>Streptomyces</taxon>
    </lineage>
</organism>
<dbReference type="SUPFAM" id="SSF50129">
    <property type="entry name" value="GroES-like"/>
    <property type="match status" value="1"/>
</dbReference>
<comment type="caution">
    <text evidence="8">The sequence shown here is derived from an EMBL/GenBank/DDBJ whole genome shotgun (WGS) entry which is preliminary data.</text>
</comment>
<dbReference type="InterPro" id="IPR011032">
    <property type="entry name" value="GroES-like_sf"/>
</dbReference>
<dbReference type="Gene3D" id="3.90.180.10">
    <property type="entry name" value="Medium-chain alcohol dehydrogenases, catalytic domain"/>
    <property type="match status" value="1"/>
</dbReference>
<accession>A0ABT6S086</accession>
<dbReference type="PANTHER" id="PTHR43161:SF9">
    <property type="entry name" value="SORBITOL DEHYDROGENASE"/>
    <property type="match status" value="1"/>
</dbReference>
<keyword evidence="4 6" id="KW-0862">Zinc</keyword>
<dbReference type="Pfam" id="PF08240">
    <property type="entry name" value="ADH_N"/>
    <property type="match status" value="1"/>
</dbReference>
<evidence type="ECO:0000313" key="8">
    <source>
        <dbReference type="EMBL" id="MDI3390109.1"/>
    </source>
</evidence>
<dbReference type="InterPro" id="IPR013154">
    <property type="entry name" value="ADH-like_N"/>
</dbReference>
<evidence type="ECO:0000256" key="3">
    <source>
        <dbReference type="ARBA" id="ARBA00022723"/>
    </source>
</evidence>
<evidence type="ECO:0000256" key="5">
    <source>
        <dbReference type="ARBA" id="ARBA00023002"/>
    </source>
</evidence>
<keyword evidence="5" id="KW-0560">Oxidoreductase</keyword>
<sequence>MSRITGSADIGSADIGSAVTGSAVTGSAVTGSVDIPRTMRASVLVAKGRIRVEERPVPVPADDEVLIQVASVGVCGSDVHYYREGRIGDFVVDAPLVLGHEVSGRIVAVGAAVPDTRIGERVAIEPQRPCRICAQCAAGRYNLCPHMEFYATPPVDGAFQEYVTIQAPFAHPVPDTLSDDVAALLEPLSVGIWAGRKAEVAPGSRVLIAGAGPIGVIAAQSAKAFGASEVIVSDPVAERRAMAERYGATSTLDPMTDSVADLGVDAFIDCSGATPAVRSGITAVRGAGTVVLVGMGADDVPLPIPVIQNRELKVTGVFRYTDTWPVAAQLAAAGQVDLGSLVTGRFDLDHVEDALNADLAPGSLKTVVYL</sequence>
<dbReference type="InterPro" id="IPR036291">
    <property type="entry name" value="NAD(P)-bd_dom_sf"/>
</dbReference>
<evidence type="ECO:0000256" key="4">
    <source>
        <dbReference type="ARBA" id="ARBA00022833"/>
    </source>
</evidence>
<evidence type="ECO:0000256" key="1">
    <source>
        <dbReference type="ARBA" id="ARBA00001947"/>
    </source>
</evidence>
<evidence type="ECO:0000313" key="9">
    <source>
        <dbReference type="Proteomes" id="UP001224661"/>
    </source>
</evidence>
<dbReference type="InterPro" id="IPR013149">
    <property type="entry name" value="ADH-like_C"/>
</dbReference>
<dbReference type="Gene3D" id="3.40.50.720">
    <property type="entry name" value="NAD(P)-binding Rossmann-like Domain"/>
    <property type="match status" value="1"/>
</dbReference>
<dbReference type="SMART" id="SM00829">
    <property type="entry name" value="PKS_ER"/>
    <property type="match status" value="1"/>
</dbReference>
<keyword evidence="9" id="KW-1185">Reference proteome</keyword>
<dbReference type="PANTHER" id="PTHR43161">
    <property type="entry name" value="SORBITOL DEHYDROGENASE"/>
    <property type="match status" value="1"/>
</dbReference>
<evidence type="ECO:0000259" key="7">
    <source>
        <dbReference type="SMART" id="SM00829"/>
    </source>
</evidence>
<dbReference type="RefSeq" id="WP_282516587.1">
    <property type="nucleotide sequence ID" value="NZ_JASCIR010000039.1"/>
</dbReference>
<proteinExistence type="inferred from homology"/>
<evidence type="ECO:0000256" key="6">
    <source>
        <dbReference type="RuleBase" id="RU361277"/>
    </source>
</evidence>
<dbReference type="InterPro" id="IPR020843">
    <property type="entry name" value="ER"/>
</dbReference>
<dbReference type="EMBL" id="JASCIR010000039">
    <property type="protein sequence ID" value="MDI3390109.1"/>
    <property type="molecule type" value="Genomic_DNA"/>
</dbReference>
<dbReference type="CDD" id="cd05285">
    <property type="entry name" value="sorbitol_DH"/>
    <property type="match status" value="1"/>
</dbReference>
<dbReference type="InterPro" id="IPR045306">
    <property type="entry name" value="SDH-like"/>
</dbReference>
<comment type="cofactor">
    <cofactor evidence="1 6">
        <name>Zn(2+)</name>
        <dbReference type="ChEBI" id="CHEBI:29105"/>
    </cofactor>
</comment>
<dbReference type="SUPFAM" id="SSF51735">
    <property type="entry name" value="NAD(P)-binding Rossmann-fold domains"/>
    <property type="match status" value="1"/>
</dbReference>
<protein>
    <submittedName>
        <fullName evidence="8">NAD(P)-dependent alcohol dehydrogenase</fullName>
    </submittedName>
</protein>
<keyword evidence="3 6" id="KW-0479">Metal-binding</keyword>
<gene>
    <name evidence="8" type="ORF">QIS99_28545</name>
</gene>
<dbReference type="PROSITE" id="PS00059">
    <property type="entry name" value="ADH_ZINC"/>
    <property type="match status" value="1"/>
</dbReference>
<reference evidence="8 9" key="1">
    <citation type="submission" date="2023-05" db="EMBL/GenBank/DDBJ databases">
        <title>Draft genome sequence of Streptomyces sp. B-S-A8 isolated from a cave soil in Thailand.</title>
        <authorList>
            <person name="Chamroensaksri N."/>
            <person name="Muangham S."/>
        </authorList>
    </citation>
    <scope>NUCLEOTIDE SEQUENCE [LARGE SCALE GENOMIC DNA]</scope>
    <source>
        <strain evidence="8 9">B-S-A8</strain>
    </source>
</reference>
<name>A0ABT6S086_9ACTN</name>
<feature type="domain" description="Enoyl reductase (ER)" evidence="7">
    <location>
        <begin position="48"/>
        <end position="368"/>
    </location>
</feature>